<feature type="region of interest" description="Disordered" evidence="1">
    <location>
        <begin position="782"/>
        <end position="811"/>
    </location>
</feature>
<dbReference type="PANTHER" id="PTHR30441:SF4">
    <property type="entry name" value="PROTEIN ASMA"/>
    <property type="match status" value="1"/>
</dbReference>
<gene>
    <name evidence="2" type="ORF">E6K76_10760</name>
</gene>
<proteinExistence type="predicted"/>
<reference evidence="2 3" key="1">
    <citation type="journal article" date="2019" name="Nat. Microbiol.">
        <title>Mediterranean grassland soil C-N compound turnover is dependent on rainfall and depth, and is mediated by genomically divergent microorganisms.</title>
        <authorList>
            <person name="Diamond S."/>
            <person name="Andeer P.F."/>
            <person name="Li Z."/>
            <person name="Crits-Christoph A."/>
            <person name="Burstein D."/>
            <person name="Anantharaman K."/>
            <person name="Lane K.R."/>
            <person name="Thomas B.C."/>
            <person name="Pan C."/>
            <person name="Northen T.R."/>
            <person name="Banfield J.F."/>
        </authorList>
    </citation>
    <scope>NUCLEOTIDE SEQUENCE [LARGE SCALE GENOMIC DNA]</scope>
    <source>
        <strain evidence="2">WS_6</strain>
    </source>
</reference>
<organism evidence="2 3">
    <name type="scientific">Eiseniibacteriota bacterium</name>
    <dbReference type="NCBI Taxonomy" id="2212470"/>
    <lineage>
        <taxon>Bacteria</taxon>
        <taxon>Candidatus Eiseniibacteriota</taxon>
    </lineage>
</organism>
<dbReference type="EMBL" id="VBOW01000066">
    <property type="protein sequence ID" value="TMQ57319.1"/>
    <property type="molecule type" value="Genomic_DNA"/>
</dbReference>
<dbReference type="Proteomes" id="UP000316852">
    <property type="component" value="Unassembled WGS sequence"/>
</dbReference>
<name>A0A538T105_UNCEI</name>
<dbReference type="InterPro" id="IPR052894">
    <property type="entry name" value="AsmA-related"/>
</dbReference>
<protein>
    <recommendedName>
        <fullName evidence="4">AsmA family protein</fullName>
    </recommendedName>
</protein>
<evidence type="ECO:0008006" key="4">
    <source>
        <dbReference type="Google" id="ProtNLM"/>
    </source>
</evidence>
<sequence length="826" mass="86071">MSRGFRILAVAISSLLAVLAILFALAWTLMPRDWIERQALRQASRIQGAAVRWKRMTPAFEGLAIGIKLEGLSVRVPDAGEARTEARANAVFVRLRLLPLLFQRVEVSSAKVDGAWVALSDRGPQPSAAAGSAPAAAFAVLVPRLDFHDIDIRTRDTLGSGMEIKGLTGRIELAGSLDAPAAIRVAAKAESLYWKPSLRASEVALPSPLALSASLEAKEGGGVLQLTNGSLELGALRSVLQGSVRVPGKNPGGGGGELDLRILGKPQKVNSGDRAWRALASHLPAKWNGTLSWNIRASGHAPEIVTDGALTVSGLSVSAKDNSFLIDQVRAGWTSRADRTFVAKAAGGGSGIALSLQAEGSLAPGGATSGVLVVRAPAARLNGLLPNTPTWRAGNLECRASFELRPPAKPAVRWVVRGRGIDGTMQGLAHPVGGLEFDVEGSDAGAQVRSLRARVGSSTVSVAGTVVRGKPLSSGTFRIALDRFLANEWAPPAGAKAPDKVAMPPPTNLPVPLGAFSGTVEIGEARSGGMRVTNLSAPVRFDGADLVASPIRGGIGSGTIEGSLTLRSLFGSPSYSLHLDVKRAPVEQVAAGTIPFASAATGFLTGALDLSGKGFPSALPNESLQGLLKGTLEDGKLELSPTVIAVARALGLSERREVPVKRETHVVRILGNKLVIDQARGDLGEDKAELNGSVGLDHILDLNLLLRLAPNRIQGNTALAQFAQQARDADGRLPVTVKITGPDRAPNISILAGKTLQVAAKQLGRQVVTELVRNLARTPDSLGKLDSASAADSVRGKQASRAGRADSAATDPLKKAADALKQIFRK</sequence>
<evidence type="ECO:0000313" key="2">
    <source>
        <dbReference type="EMBL" id="TMQ57319.1"/>
    </source>
</evidence>
<evidence type="ECO:0000313" key="3">
    <source>
        <dbReference type="Proteomes" id="UP000316852"/>
    </source>
</evidence>
<dbReference type="PANTHER" id="PTHR30441">
    <property type="entry name" value="DUF748 DOMAIN-CONTAINING PROTEIN"/>
    <property type="match status" value="1"/>
</dbReference>
<accession>A0A538T105</accession>
<dbReference type="AlphaFoldDB" id="A0A538T105"/>
<evidence type="ECO:0000256" key="1">
    <source>
        <dbReference type="SAM" id="MobiDB-lite"/>
    </source>
</evidence>
<comment type="caution">
    <text evidence="2">The sequence shown here is derived from an EMBL/GenBank/DDBJ whole genome shotgun (WGS) entry which is preliminary data.</text>
</comment>
<dbReference type="GO" id="GO:0005886">
    <property type="term" value="C:plasma membrane"/>
    <property type="evidence" value="ECO:0007669"/>
    <property type="project" value="TreeGrafter"/>
</dbReference>
<dbReference type="GO" id="GO:0090313">
    <property type="term" value="P:regulation of protein targeting to membrane"/>
    <property type="evidence" value="ECO:0007669"/>
    <property type="project" value="TreeGrafter"/>
</dbReference>